<evidence type="ECO:0000256" key="13">
    <source>
        <dbReference type="ARBA" id="ARBA00049131"/>
    </source>
</evidence>
<feature type="binding site" description="axial binding residue" evidence="15">
    <location>
        <position position="264"/>
    </location>
    <ligand>
        <name>heme c</name>
        <dbReference type="ChEBI" id="CHEBI:61717"/>
        <label>5</label>
    </ligand>
    <ligandPart>
        <name>Fe</name>
        <dbReference type="ChEBI" id="CHEBI:18248"/>
    </ligandPart>
</feature>
<feature type="binding site" evidence="15">
    <location>
        <position position="252"/>
    </location>
    <ligand>
        <name>Ca(2+)</name>
        <dbReference type="ChEBI" id="CHEBI:29108"/>
    </ligand>
</feature>
<feature type="binding site" description="covalent" evidence="15">
    <location>
        <position position="271"/>
    </location>
    <ligand>
        <name>heme c</name>
        <dbReference type="ChEBI" id="CHEBI:61717"/>
        <label>4</label>
    </ligand>
</feature>
<comment type="function">
    <text evidence="14">Catalyzes the reduction of nitrite to ammonia, consuming six electrons in the process. Has very low activity toward hydroxylamine. Has even lower activity toward sulfite. Sulfite reductase activity is maximal at neutral pH.</text>
</comment>
<keyword evidence="4 15" id="KW-0813">Transport</keyword>
<feature type="chain" id="PRO_5009007223" description="Cytochrome c-552" evidence="15">
    <location>
        <begin position="29"/>
        <end position="466"/>
    </location>
</feature>
<dbReference type="GO" id="GO:0030288">
    <property type="term" value="C:outer membrane-bounded periplasmic space"/>
    <property type="evidence" value="ECO:0007669"/>
    <property type="project" value="TreeGrafter"/>
</dbReference>
<evidence type="ECO:0000256" key="15">
    <source>
        <dbReference type="HAMAP-Rule" id="MF_01182"/>
    </source>
</evidence>
<feature type="binding site" description="axial binding residue" evidence="15">
    <location>
        <position position="199"/>
    </location>
    <ligand>
        <name>heme c</name>
        <dbReference type="ChEBI" id="CHEBI:61717"/>
        <label>3</label>
    </ligand>
    <ligandPart>
        <name>Fe</name>
        <dbReference type="ChEBI" id="CHEBI:18248"/>
    </ligandPart>
</feature>
<feature type="binding site" description="axial binding residue" evidence="15">
    <location>
        <position position="382"/>
    </location>
    <ligand>
        <name>heme c</name>
        <dbReference type="ChEBI" id="CHEBI:61717"/>
        <label>4</label>
    </ligand>
    <ligandPart>
        <name>Fe</name>
        <dbReference type="ChEBI" id="CHEBI:18248"/>
    </ligandPart>
</feature>
<reference evidence="16 17" key="1">
    <citation type="submission" date="2007-10" db="EMBL/GenBank/DDBJ databases">
        <title>Complete sequence of Shewanella pealeana ATCC 700345.</title>
        <authorList>
            <consortium name="US DOE Joint Genome Institute"/>
            <person name="Copeland A."/>
            <person name="Lucas S."/>
            <person name="Lapidus A."/>
            <person name="Barry K."/>
            <person name="Glavina del Rio T."/>
            <person name="Dalin E."/>
            <person name="Tice H."/>
            <person name="Pitluck S."/>
            <person name="Chertkov O."/>
            <person name="Brettin T."/>
            <person name="Bruce D."/>
            <person name="Detter J.C."/>
            <person name="Han C."/>
            <person name="Schmutz J."/>
            <person name="Larimer F."/>
            <person name="Land M."/>
            <person name="Hauser L."/>
            <person name="Kyrpides N."/>
            <person name="Kim E."/>
            <person name="Zhao J.-S.Z."/>
            <person name="Manno D."/>
            <person name="Hawari J."/>
            <person name="Richardson P."/>
        </authorList>
    </citation>
    <scope>NUCLEOTIDE SEQUENCE [LARGE SCALE GENOMIC DNA]</scope>
    <source>
        <strain evidence="17">ATCC 700345 / ANG-SQ1</strain>
    </source>
</reference>
<dbReference type="GO" id="GO:0005506">
    <property type="term" value="F:iron ion binding"/>
    <property type="evidence" value="ECO:0007669"/>
    <property type="project" value="UniProtKB-UniRule"/>
</dbReference>
<keyword evidence="12 15" id="KW-0408">Iron</keyword>
<dbReference type="FunFam" id="1.10.1130.10:FF:000002">
    <property type="entry name" value="Cytochrome c-552"/>
    <property type="match status" value="1"/>
</dbReference>
<dbReference type="InterPro" id="IPR017570">
    <property type="entry name" value="Cyt_c_NO2Rdtase_formate-dep"/>
</dbReference>
<feature type="binding site" description="covalent" evidence="15">
    <location>
        <position position="115"/>
    </location>
    <ligand>
        <name>heme c</name>
        <dbReference type="ChEBI" id="CHEBI:61717"/>
        <label>1</label>
    </ligand>
</feature>
<feature type="binding site" description="axial binding residue" evidence="15">
    <location>
        <position position="119"/>
    </location>
    <ligand>
        <name>heme c</name>
        <dbReference type="ChEBI" id="CHEBI:61717"/>
        <label>1</label>
    </ligand>
    <ligandPart>
        <name>Fe</name>
        <dbReference type="ChEBI" id="CHEBI:18248"/>
    </ligandPart>
</feature>
<dbReference type="NCBIfam" id="NF008339">
    <property type="entry name" value="PRK11125.1"/>
    <property type="match status" value="1"/>
</dbReference>
<feature type="binding site" evidence="15">
    <location>
        <position position="201"/>
    </location>
    <ligand>
        <name>Ca(2+)</name>
        <dbReference type="ChEBI" id="CHEBI:29108"/>
    </ligand>
</feature>
<evidence type="ECO:0000313" key="16">
    <source>
        <dbReference type="EMBL" id="ABV88131.1"/>
    </source>
</evidence>
<dbReference type="GO" id="GO:0005509">
    <property type="term" value="F:calcium ion binding"/>
    <property type="evidence" value="ECO:0007669"/>
    <property type="project" value="UniProtKB-UniRule"/>
</dbReference>
<feature type="binding site" description="covalent" evidence="15">
    <location>
        <position position="306"/>
    </location>
    <ligand>
        <name>heme c</name>
        <dbReference type="ChEBI" id="CHEBI:61717"/>
        <label>5</label>
    </ligand>
</feature>
<dbReference type="GO" id="GO:0042279">
    <property type="term" value="F:nitrite reductase (cytochrome, ammonia-forming) activity"/>
    <property type="evidence" value="ECO:0007669"/>
    <property type="project" value="UniProtKB-UniRule"/>
</dbReference>
<feature type="binding site" description="axial binding residue" evidence="15">
    <location>
        <position position="307"/>
    </location>
    <ligand>
        <name>heme c</name>
        <dbReference type="ChEBI" id="CHEBI:61717"/>
        <label>5</label>
    </ligand>
    <ligandPart>
        <name>Fe</name>
        <dbReference type="ChEBI" id="CHEBI:18248"/>
    </ligandPart>
</feature>
<feature type="binding site" description="covalent" evidence="15">
    <location>
        <position position="156"/>
    </location>
    <ligand>
        <name>heme c</name>
        <dbReference type="ChEBI" id="CHEBI:61717"/>
        <label>2</label>
    </ligand>
</feature>
<dbReference type="GO" id="GO:0019645">
    <property type="term" value="P:anaerobic electron transport chain"/>
    <property type="evidence" value="ECO:0007669"/>
    <property type="project" value="TreeGrafter"/>
</dbReference>
<evidence type="ECO:0000256" key="7">
    <source>
        <dbReference type="ARBA" id="ARBA00022729"/>
    </source>
</evidence>
<keyword evidence="17" id="KW-1185">Reference proteome</keyword>
<keyword evidence="9 15" id="KW-0106">Calcium</keyword>
<dbReference type="STRING" id="398579.Spea_2812"/>
<sequence precursor="true">MDGYPMRAYQLPLIAGVCIGLFSSAAIAKTNPADNAQYEKRFPKQYQSWQKTAESKEVDDALAGDPNLVILWAGYGFSKDYNAPRGHQYAITDVRTTLRTGAPMKEDEGPMPMACWSCKSPDVPRVIEGQGEGEYFSGKWAKGGPEIVNVIGCADCHKPGTSKLRVARPFAERAFEAIGTPFDKAEKSEKQNMVCGQCHVEYYFEKTAEHPNWVKFPWDNGTTVENMEAYYDKLKFKDWTHQLSKAPMLKAQHPGYETTALGMHGDMGVSCTDCHMPRVTNAEGKEYTDHNVGSPFDKFEFTCANCHEQTKEQLQSLVKANKDKVNALKLKAEAELVKAHFEAAAAWKAGATEQQMAAALTDIRHAQWRWDFAIASHGIAAHAPEEGLRILETSLTKSAEARTKLAKVLDTQGVKAAVTIPDISTKAKAQAVLGMDMDKMNADKAIFIEKVVPKWEADYKAANGGE</sequence>
<feature type="binding site" evidence="15">
    <location>
        <position position="253"/>
    </location>
    <ligand>
        <name>substrate</name>
    </ligand>
</feature>
<feature type="binding site" description="covalent" evidence="15">
    <location>
        <position position="198"/>
    </location>
    <ligand>
        <name>heme c</name>
        <dbReference type="ChEBI" id="CHEBI:61717"/>
        <label>3</label>
    </ligand>
</feature>
<feature type="binding site" description="axial binding residue" evidence="15">
    <location>
        <position position="290"/>
    </location>
    <ligand>
        <name>heme c</name>
        <dbReference type="ChEBI" id="CHEBI:61717"/>
        <label>2</label>
    </ligand>
    <ligandPart>
        <name>Fe</name>
        <dbReference type="ChEBI" id="CHEBI:18248"/>
    </ligandPart>
</feature>
<feature type="binding site" evidence="15">
    <location>
        <position position="202"/>
    </location>
    <ligand>
        <name>substrate</name>
    </ligand>
</feature>
<keyword evidence="10 15" id="KW-0249">Electron transport</keyword>
<keyword evidence="6 15" id="KW-0479">Metal-binding</keyword>
<dbReference type="CDD" id="cd00548">
    <property type="entry name" value="NrfA-like"/>
    <property type="match status" value="1"/>
</dbReference>
<comment type="pathway">
    <text evidence="2 15">Nitrogen metabolism; nitrate reduction (assimilation).</text>
</comment>
<feature type="binding site" description="covalent" evidence="15">
    <location>
        <position position="274"/>
    </location>
    <ligand>
        <name>heme c</name>
        <dbReference type="ChEBI" id="CHEBI:61717"/>
        <label>4</label>
    </ligand>
</feature>
<dbReference type="eggNOG" id="COG3303">
    <property type="taxonomic scope" value="Bacteria"/>
</dbReference>
<evidence type="ECO:0000256" key="2">
    <source>
        <dbReference type="ARBA" id="ARBA00005096"/>
    </source>
</evidence>
<feature type="binding site" description="covalent" evidence="15">
    <location>
        <position position="195"/>
    </location>
    <ligand>
        <name>heme c</name>
        <dbReference type="ChEBI" id="CHEBI:61717"/>
        <label>3</label>
    </ligand>
</feature>
<dbReference type="Pfam" id="PF02335">
    <property type="entry name" value="Cytochrom_C552"/>
    <property type="match status" value="1"/>
</dbReference>
<evidence type="ECO:0000256" key="5">
    <source>
        <dbReference type="ARBA" id="ARBA00022617"/>
    </source>
</evidence>
<proteinExistence type="inferred from homology"/>
<organism evidence="16 17">
    <name type="scientific">Shewanella pealeana (strain ATCC 700345 / ANG-SQ1)</name>
    <dbReference type="NCBI Taxonomy" id="398579"/>
    <lineage>
        <taxon>Bacteria</taxon>
        <taxon>Pseudomonadati</taxon>
        <taxon>Pseudomonadota</taxon>
        <taxon>Gammaproteobacteria</taxon>
        <taxon>Alteromonadales</taxon>
        <taxon>Shewanellaceae</taxon>
        <taxon>Shewanella</taxon>
    </lineage>
</organism>
<keyword evidence="8 15" id="KW-0574">Periplasm</keyword>
<keyword evidence="7 15" id="KW-0732">Signal</keyword>
<feature type="binding site" description="axial binding residue" evidence="15">
    <location>
        <position position="275"/>
    </location>
    <ligand>
        <name>heme c</name>
        <dbReference type="ChEBI" id="CHEBI:61717"/>
        <label>4</label>
    </ligand>
    <ligandPart>
        <name>Fe</name>
        <dbReference type="ChEBI" id="CHEBI:18248"/>
    </ligandPart>
</feature>
<evidence type="ECO:0000313" key="17">
    <source>
        <dbReference type="Proteomes" id="UP000002608"/>
    </source>
</evidence>
<feature type="binding site" description="axial binding residue" evidence="15">
    <location>
        <position position="157"/>
    </location>
    <ligand>
        <name>heme c</name>
        <dbReference type="ChEBI" id="CHEBI:61717"/>
        <label>2</label>
    </ligand>
    <ligandPart>
        <name>Fe</name>
        <dbReference type="ChEBI" id="CHEBI:18248"/>
    </ligandPart>
</feature>
<evidence type="ECO:0000256" key="14">
    <source>
        <dbReference type="ARBA" id="ARBA00058745"/>
    </source>
</evidence>
<evidence type="ECO:0000256" key="1">
    <source>
        <dbReference type="ARBA" id="ARBA00004418"/>
    </source>
</evidence>
<feature type="binding site" description="covalent" evidence="15">
    <location>
        <position position="153"/>
    </location>
    <ligand>
        <name>heme c</name>
        <dbReference type="ChEBI" id="CHEBI:61717"/>
        <label>2</label>
    </ligand>
</feature>
<dbReference type="Gene3D" id="1.10.1130.10">
    <property type="entry name" value="Flavocytochrome C3, Chain A"/>
    <property type="match status" value="1"/>
</dbReference>
<feature type="binding site" evidence="15">
    <location>
        <position position="202"/>
    </location>
    <ligand>
        <name>Ca(2+)</name>
        <dbReference type="ChEBI" id="CHEBI:29108"/>
    </ligand>
</feature>
<comment type="catalytic activity">
    <reaction evidence="13 15">
        <text>6 Fe(III)-[cytochrome c] + NH4(+) + 2 H2O = 6 Fe(II)-[cytochrome c] + nitrite + 8 H(+)</text>
        <dbReference type="Rhea" id="RHEA:13089"/>
        <dbReference type="Rhea" id="RHEA-COMP:10350"/>
        <dbReference type="Rhea" id="RHEA-COMP:14399"/>
        <dbReference type="ChEBI" id="CHEBI:15377"/>
        <dbReference type="ChEBI" id="CHEBI:15378"/>
        <dbReference type="ChEBI" id="CHEBI:16301"/>
        <dbReference type="ChEBI" id="CHEBI:28938"/>
        <dbReference type="ChEBI" id="CHEBI:29033"/>
        <dbReference type="ChEBI" id="CHEBI:29034"/>
        <dbReference type="EC" id="1.7.2.2"/>
    </reaction>
</comment>
<comment type="cofactor">
    <cofactor evidence="15">
        <name>heme c</name>
        <dbReference type="ChEBI" id="CHEBI:61717"/>
    </cofactor>
    <text evidence="15">Binds 5 heme c groups covalently per monomer.</text>
</comment>
<dbReference type="PIRSF" id="PIRSF000243">
    <property type="entry name" value="Cyt_c552"/>
    <property type="match status" value="1"/>
</dbReference>
<dbReference type="InterPro" id="IPR003321">
    <property type="entry name" value="Cyt_c552"/>
</dbReference>
<dbReference type="AlphaFoldDB" id="A8H6E4"/>
<dbReference type="Gene3D" id="1.20.140.10">
    <property type="entry name" value="Butyryl-CoA Dehydrogenase, subunit A, domain 3"/>
    <property type="match status" value="1"/>
</dbReference>
<dbReference type="EC" id="1.7.2.2" evidence="15"/>
<evidence type="ECO:0000256" key="4">
    <source>
        <dbReference type="ARBA" id="ARBA00022448"/>
    </source>
</evidence>
<evidence type="ECO:0000256" key="6">
    <source>
        <dbReference type="ARBA" id="ARBA00022723"/>
    </source>
</evidence>
<feature type="binding site" description="covalent" evidence="15">
    <location>
        <position position="118"/>
    </location>
    <ligand>
        <name>heme c</name>
        <dbReference type="ChEBI" id="CHEBI:61717"/>
        <label>1</label>
    </ligand>
</feature>
<feature type="signal peptide" evidence="15">
    <location>
        <begin position="1"/>
        <end position="28"/>
    </location>
</feature>
<keyword evidence="11 15" id="KW-0560">Oxidoreductase</keyword>
<comment type="cofactor">
    <cofactor evidence="15">
        <name>Ca(2+)</name>
        <dbReference type="ChEBI" id="CHEBI:29108"/>
    </cofactor>
    <text evidence="15">Binds 1 Ca(2+) ion per monomer.</text>
</comment>
<feature type="binding site" description="covalent" evidence="15">
    <location>
        <position position="303"/>
    </location>
    <ligand>
        <name>heme c</name>
        <dbReference type="ChEBI" id="CHEBI:61717"/>
        <label>5</label>
    </ligand>
</feature>
<keyword evidence="5 15" id="KW-0349">Heme</keyword>
<dbReference type="SUPFAM" id="SSF48695">
    <property type="entry name" value="Multiheme cytochromes"/>
    <property type="match status" value="1"/>
</dbReference>
<dbReference type="HAMAP" id="MF_01182">
    <property type="entry name" value="Cytochrom_C552"/>
    <property type="match status" value="1"/>
</dbReference>
<protein>
    <recommendedName>
        <fullName evidence="15">Cytochrome c-552</fullName>
        <ecNumber evidence="15">1.7.2.2</ecNumber>
    </recommendedName>
    <alternativeName>
        <fullName evidence="15">Ammonia-forming cytochrome c nitrite reductase</fullName>
        <shortName evidence="15">Cytochrome c nitrite reductase</shortName>
    </alternativeName>
</protein>
<dbReference type="Proteomes" id="UP000002608">
    <property type="component" value="Chromosome"/>
</dbReference>
<dbReference type="UniPathway" id="UPA00653"/>
<dbReference type="PANTHER" id="PTHR30633">
    <property type="entry name" value="CYTOCHROME C-552 RESPIRATORY NITRITE REDUCTASE"/>
    <property type="match status" value="1"/>
</dbReference>
<dbReference type="KEGG" id="spl:Spea_2812"/>
<dbReference type="HOGENOM" id="CLU_035040_1_0_6"/>
<comment type="subcellular location">
    <subcellularLocation>
        <location evidence="1 15">Periplasm</location>
    </subcellularLocation>
</comment>
<dbReference type="GO" id="GO:0020037">
    <property type="term" value="F:heme binding"/>
    <property type="evidence" value="ECO:0007669"/>
    <property type="project" value="InterPro"/>
</dbReference>
<evidence type="ECO:0000256" key="10">
    <source>
        <dbReference type="ARBA" id="ARBA00022982"/>
    </source>
</evidence>
<gene>
    <name evidence="15" type="primary">nrfA</name>
    <name evidence="16" type="ordered locus">Spea_2812</name>
</gene>
<feature type="binding site" evidence="15">
    <location>
        <position position="250"/>
    </location>
    <ligand>
        <name>Ca(2+)</name>
        <dbReference type="ChEBI" id="CHEBI:29108"/>
    </ligand>
</feature>
<accession>A8H6E4</accession>
<dbReference type="PANTHER" id="PTHR30633:SF0">
    <property type="entry name" value="CYTOCHROME C-552"/>
    <property type="match status" value="1"/>
</dbReference>
<evidence type="ECO:0000256" key="11">
    <source>
        <dbReference type="ARBA" id="ARBA00023002"/>
    </source>
</evidence>
<dbReference type="FunFam" id="1.20.140.10:FF:000014">
    <property type="entry name" value="Cytochrome c-552"/>
    <property type="match status" value="1"/>
</dbReference>
<dbReference type="EMBL" id="CP000851">
    <property type="protein sequence ID" value="ABV88131.1"/>
    <property type="molecule type" value="Genomic_DNA"/>
</dbReference>
<evidence type="ECO:0000256" key="8">
    <source>
        <dbReference type="ARBA" id="ARBA00022764"/>
    </source>
</evidence>
<evidence type="ECO:0000256" key="3">
    <source>
        <dbReference type="ARBA" id="ARBA00009288"/>
    </source>
</evidence>
<evidence type="ECO:0000256" key="9">
    <source>
        <dbReference type="ARBA" id="ARBA00022837"/>
    </source>
</evidence>
<name>A8H6E4_SHEPA</name>
<dbReference type="InterPro" id="IPR036280">
    <property type="entry name" value="Multihaem_cyt_sf"/>
</dbReference>
<dbReference type="GO" id="GO:0042128">
    <property type="term" value="P:nitrate assimilation"/>
    <property type="evidence" value="ECO:0007669"/>
    <property type="project" value="UniProtKB-UniRule"/>
</dbReference>
<comment type="similarity">
    <text evidence="3 15">Belongs to the cytochrome c-552 family.</text>
</comment>
<feature type="binding site" description="axial binding residue" evidence="15">
    <location>
        <position position="87"/>
    </location>
    <ligand>
        <name>heme c</name>
        <dbReference type="ChEBI" id="CHEBI:61717"/>
        <label>3</label>
    </ligand>
    <ligandPart>
        <name>Fe</name>
        <dbReference type="ChEBI" id="CHEBI:18248"/>
    </ligandPart>
</feature>
<evidence type="ECO:0000256" key="12">
    <source>
        <dbReference type="ARBA" id="ARBA00023004"/>
    </source>
</evidence>